<dbReference type="InterPro" id="IPR050390">
    <property type="entry name" value="C5-Methyltransferase"/>
</dbReference>
<dbReference type="InterPro" id="IPR001525">
    <property type="entry name" value="C5_MeTfrase"/>
</dbReference>
<evidence type="ECO:0000256" key="4">
    <source>
        <dbReference type="ARBA" id="ARBA00022691"/>
    </source>
</evidence>
<dbReference type="EMBL" id="JBANAX010000435">
    <property type="protein sequence ID" value="KAL1208906.1"/>
    <property type="molecule type" value="Genomic_DNA"/>
</dbReference>
<keyword evidence="4" id="KW-0949">S-adenosyl-L-methionine</keyword>
<sequence>MKKKTKILQKKVKHNPKAMRATTTLLINRIWGEHFSSNSPKKKKSQTPKKICGHFVNMEISWDGEILGKNSAGEPLYGQALVGGEMVAVGGAVTLESSKTPAIYFVECMFERSDNSKMLQGRLLQRIRDFGIVKEMPLATLDVFAGCGGLSQGLKMAGVSDTKWAIEYEKLAGQAFKQNHHESTVFVDNCNVLP</sequence>
<dbReference type="GO" id="GO:0032259">
    <property type="term" value="P:methylation"/>
    <property type="evidence" value="ECO:0007669"/>
    <property type="project" value="UniProtKB-KW"/>
</dbReference>
<keyword evidence="2" id="KW-0489">Methyltransferase</keyword>
<dbReference type="Gene3D" id="2.30.30.490">
    <property type="match status" value="1"/>
</dbReference>
<dbReference type="Gene3D" id="3.40.50.150">
    <property type="entry name" value="Vaccinia Virus protein VP39"/>
    <property type="match status" value="1"/>
</dbReference>
<reference evidence="5 6" key="1">
    <citation type="submission" date="2024-04" db="EMBL/GenBank/DDBJ databases">
        <title>Genome assembly C_amara_ONT_v2.</title>
        <authorList>
            <person name="Yant L."/>
            <person name="Moore C."/>
            <person name="Slenker M."/>
        </authorList>
    </citation>
    <scope>NUCLEOTIDE SEQUENCE [LARGE SCALE GENOMIC DNA]</scope>
    <source>
        <tissue evidence="5">Leaf</tissue>
    </source>
</reference>
<dbReference type="AlphaFoldDB" id="A0ABD1BD32"/>
<evidence type="ECO:0000256" key="1">
    <source>
        <dbReference type="ARBA" id="ARBA00011975"/>
    </source>
</evidence>
<keyword evidence="6" id="KW-1185">Reference proteome</keyword>
<dbReference type="SUPFAM" id="SSF53335">
    <property type="entry name" value="S-adenosyl-L-methionine-dependent methyltransferases"/>
    <property type="match status" value="1"/>
</dbReference>
<gene>
    <name evidence="5" type="ORF">V5N11_030384</name>
</gene>
<dbReference type="PANTHER" id="PTHR10629:SF52">
    <property type="entry name" value="DNA (CYTOSINE-5)-METHYLTRANSFERASE 1"/>
    <property type="match status" value="1"/>
</dbReference>
<dbReference type="PANTHER" id="PTHR10629">
    <property type="entry name" value="CYTOSINE-SPECIFIC METHYLTRANSFERASE"/>
    <property type="match status" value="1"/>
</dbReference>
<name>A0ABD1BD32_CARAN</name>
<proteinExistence type="predicted"/>
<evidence type="ECO:0000256" key="2">
    <source>
        <dbReference type="ARBA" id="ARBA00022603"/>
    </source>
</evidence>
<dbReference type="InterPro" id="IPR043151">
    <property type="entry name" value="BAH_sf"/>
</dbReference>
<dbReference type="Proteomes" id="UP001558713">
    <property type="component" value="Unassembled WGS sequence"/>
</dbReference>
<evidence type="ECO:0000256" key="3">
    <source>
        <dbReference type="ARBA" id="ARBA00022679"/>
    </source>
</evidence>
<accession>A0ABD1BD32</accession>
<dbReference type="InterPro" id="IPR029063">
    <property type="entry name" value="SAM-dependent_MTases_sf"/>
</dbReference>
<keyword evidence="3" id="KW-0808">Transferase</keyword>
<evidence type="ECO:0000313" key="6">
    <source>
        <dbReference type="Proteomes" id="UP001558713"/>
    </source>
</evidence>
<dbReference type="EC" id="2.1.1.37" evidence="1"/>
<dbReference type="Pfam" id="PF00145">
    <property type="entry name" value="DNA_methylase"/>
    <property type="match status" value="1"/>
</dbReference>
<protein>
    <recommendedName>
        <fullName evidence="1">DNA (cytosine-5-)-methyltransferase</fullName>
        <ecNumber evidence="1">2.1.1.37</ecNumber>
    </recommendedName>
</protein>
<organism evidence="5 6">
    <name type="scientific">Cardamine amara subsp. amara</name>
    <dbReference type="NCBI Taxonomy" id="228776"/>
    <lineage>
        <taxon>Eukaryota</taxon>
        <taxon>Viridiplantae</taxon>
        <taxon>Streptophyta</taxon>
        <taxon>Embryophyta</taxon>
        <taxon>Tracheophyta</taxon>
        <taxon>Spermatophyta</taxon>
        <taxon>Magnoliopsida</taxon>
        <taxon>eudicotyledons</taxon>
        <taxon>Gunneridae</taxon>
        <taxon>Pentapetalae</taxon>
        <taxon>rosids</taxon>
        <taxon>malvids</taxon>
        <taxon>Brassicales</taxon>
        <taxon>Brassicaceae</taxon>
        <taxon>Cardamineae</taxon>
        <taxon>Cardamine</taxon>
    </lineage>
</organism>
<evidence type="ECO:0000313" key="5">
    <source>
        <dbReference type="EMBL" id="KAL1208906.1"/>
    </source>
</evidence>
<dbReference type="GO" id="GO:0003886">
    <property type="term" value="F:DNA (cytosine-5-)-methyltransferase activity"/>
    <property type="evidence" value="ECO:0007669"/>
    <property type="project" value="UniProtKB-EC"/>
</dbReference>
<comment type="caution">
    <text evidence="5">The sequence shown here is derived from an EMBL/GenBank/DDBJ whole genome shotgun (WGS) entry which is preliminary data.</text>
</comment>